<dbReference type="CDD" id="cd23763">
    <property type="entry name" value="ASKHA_ATPase_ROK"/>
    <property type="match status" value="1"/>
</dbReference>
<dbReference type="InterPro" id="IPR036390">
    <property type="entry name" value="WH_DNA-bd_sf"/>
</dbReference>
<dbReference type="SUPFAM" id="SSF46785">
    <property type="entry name" value="Winged helix' DNA-binding domain"/>
    <property type="match status" value="1"/>
</dbReference>
<comment type="caution">
    <text evidence="4">The sequence shown here is derived from an EMBL/GenBank/DDBJ whole genome shotgun (WGS) entry which is preliminary data.</text>
</comment>
<comment type="similarity">
    <text evidence="2">Belongs to the ROK (NagC/XylR) family.</text>
</comment>
<proteinExistence type="inferred from homology"/>
<dbReference type="AlphaFoldDB" id="A0A9X5GT40"/>
<evidence type="ECO:0000256" key="1">
    <source>
        <dbReference type="ARBA" id="ARBA00002486"/>
    </source>
</evidence>
<evidence type="ECO:0000256" key="2">
    <source>
        <dbReference type="ARBA" id="ARBA00006479"/>
    </source>
</evidence>
<protein>
    <submittedName>
        <fullName evidence="4">ROK family protein</fullName>
    </submittedName>
</protein>
<dbReference type="InterPro" id="IPR036388">
    <property type="entry name" value="WH-like_DNA-bd_sf"/>
</dbReference>
<reference evidence="4" key="1">
    <citation type="submission" date="2018-09" db="EMBL/GenBank/DDBJ databases">
        <title>Murine metabolic-syndrome-specific gut microbial biobank.</title>
        <authorList>
            <person name="Liu C."/>
        </authorList>
    </citation>
    <scope>NUCLEOTIDE SEQUENCE</scope>
    <source>
        <strain evidence="4">D42-62</strain>
    </source>
</reference>
<dbReference type="InterPro" id="IPR043129">
    <property type="entry name" value="ATPase_NBD"/>
</dbReference>
<organism evidence="4 5">
    <name type="scientific">Parablautia muri</name>
    <dbReference type="NCBI Taxonomy" id="2320879"/>
    <lineage>
        <taxon>Bacteria</taxon>
        <taxon>Bacillati</taxon>
        <taxon>Bacillota</taxon>
        <taxon>Clostridia</taxon>
        <taxon>Lachnospirales</taxon>
        <taxon>Lachnospiraceae</taxon>
        <taxon>Parablautia</taxon>
    </lineage>
</organism>
<accession>A0A9X5GT40</accession>
<gene>
    <name evidence="4" type="ORF">D5281_14585</name>
</gene>
<keyword evidence="3" id="KW-0119">Carbohydrate metabolism</keyword>
<comment type="function">
    <text evidence="1">Transcriptional repressor of xylose-utilizing enzymes.</text>
</comment>
<dbReference type="Proteomes" id="UP001154420">
    <property type="component" value="Unassembled WGS sequence"/>
</dbReference>
<dbReference type="Gene3D" id="3.30.420.40">
    <property type="match status" value="2"/>
</dbReference>
<dbReference type="Pfam" id="PF00480">
    <property type="entry name" value="ROK"/>
    <property type="match status" value="1"/>
</dbReference>
<keyword evidence="5" id="KW-1185">Reference proteome</keyword>
<sequence length="383" mass="43651">MYLTMIIIMVIIMRINTVTLREPGYCNKSSLEVNLQTLYWWQYRKHSLRYAGSITMNNSADIRKENKKTIYRLMLGGGTYTKQQVAIGTGLSVATCNTLLNDMQRQGIILGGDKLPGEVGRSSILYRIREDHESYLAVHFYMEQGRRFIETLVFSAVGRIIFREKQMPEYVDYEEIEKVIAKSVGQIPNITRIVVGTPSIAENGIIRHCDIPELENTPLKEKLEDRFHINVLIENDMHHKAYGYYMKHDDQDAVITLAYFPEHILPGTVTIHKGTIIKGANCFAGMTGFLPYNISRKELLTMLEPERCMPFIAQSLSAIIVLLNPGLIVLTGSLISPGMLECIKKKCGESIPPEYMPKFKAVDSFDEFYVEGMYQLAVDRKEI</sequence>
<evidence type="ECO:0000256" key="3">
    <source>
        <dbReference type="ARBA" id="ARBA00022629"/>
    </source>
</evidence>
<dbReference type="InterPro" id="IPR000600">
    <property type="entry name" value="ROK"/>
</dbReference>
<evidence type="ECO:0000313" key="5">
    <source>
        <dbReference type="Proteomes" id="UP001154420"/>
    </source>
</evidence>
<name>A0A9X5GT40_9FIRM</name>
<dbReference type="PANTHER" id="PTHR18964">
    <property type="entry name" value="ROK (REPRESSOR, ORF, KINASE) FAMILY"/>
    <property type="match status" value="1"/>
</dbReference>
<dbReference type="EMBL" id="QZDT01000024">
    <property type="protein sequence ID" value="NBJ93789.1"/>
    <property type="molecule type" value="Genomic_DNA"/>
</dbReference>
<evidence type="ECO:0000313" key="4">
    <source>
        <dbReference type="EMBL" id="NBJ93789.1"/>
    </source>
</evidence>
<keyword evidence="3" id="KW-0859">Xylose metabolism</keyword>
<dbReference type="SUPFAM" id="SSF53067">
    <property type="entry name" value="Actin-like ATPase domain"/>
    <property type="match status" value="1"/>
</dbReference>
<dbReference type="GO" id="GO:0042732">
    <property type="term" value="P:D-xylose metabolic process"/>
    <property type="evidence" value="ECO:0007669"/>
    <property type="project" value="UniProtKB-KW"/>
</dbReference>
<dbReference type="PANTHER" id="PTHR18964:SF149">
    <property type="entry name" value="BIFUNCTIONAL UDP-N-ACETYLGLUCOSAMINE 2-EPIMERASE_N-ACETYLMANNOSAMINE KINASE"/>
    <property type="match status" value="1"/>
</dbReference>
<dbReference type="Gene3D" id="1.10.10.10">
    <property type="entry name" value="Winged helix-like DNA-binding domain superfamily/Winged helix DNA-binding domain"/>
    <property type="match status" value="1"/>
</dbReference>